<evidence type="ECO:0000313" key="4">
    <source>
        <dbReference type="Proteomes" id="UP000078542"/>
    </source>
</evidence>
<protein>
    <recommendedName>
        <fullName evidence="5">DUF4806 domain-containing protein</fullName>
    </recommendedName>
</protein>
<evidence type="ECO:0000256" key="1">
    <source>
        <dbReference type="SAM" id="MobiDB-lite"/>
    </source>
</evidence>
<keyword evidence="4" id="KW-1185">Reference proteome</keyword>
<reference evidence="3 4" key="1">
    <citation type="submission" date="2016-03" db="EMBL/GenBank/DDBJ databases">
        <title>Cyphomyrmex costatus WGS genome.</title>
        <authorList>
            <person name="Nygaard S."/>
            <person name="Hu H."/>
            <person name="Boomsma J."/>
            <person name="Zhang G."/>
        </authorList>
    </citation>
    <scope>NUCLEOTIDE SEQUENCE [LARGE SCALE GENOMIC DNA]</scope>
    <source>
        <strain evidence="3">MS0001</strain>
        <tissue evidence="3">Whole body</tissue>
    </source>
</reference>
<organism evidence="3 4">
    <name type="scientific">Cyphomyrmex costatus</name>
    <dbReference type="NCBI Taxonomy" id="456900"/>
    <lineage>
        <taxon>Eukaryota</taxon>
        <taxon>Metazoa</taxon>
        <taxon>Ecdysozoa</taxon>
        <taxon>Arthropoda</taxon>
        <taxon>Hexapoda</taxon>
        <taxon>Insecta</taxon>
        <taxon>Pterygota</taxon>
        <taxon>Neoptera</taxon>
        <taxon>Endopterygota</taxon>
        <taxon>Hymenoptera</taxon>
        <taxon>Apocrita</taxon>
        <taxon>Aculeata</taxon>
        <taxon>Formicoidea</taxon>
        <taxon>Formicidae</taxon>
        <taxon>Myrmicinae</taxon>
        <taxon>Cyphomyrmex</taxon>
    </lineage>
</organism>
<name>A0A151II77_9HYME</name>
<proteinExistence type="predicted"/>
<feature type="region of interest" description="Disordered" evidence="1">
    <location>
        <begin position="276"/>
        <end position="313"/>
    </location>
</feature>
<sequence length="313" mass="36032">MLMSPNQIVINLLIIPLGHIMITQCFTEMSSVSTQHRQHRTPLCLAPLRLIGDFGDQYTGLREIPENTRQSMLGDVPQYGHNPTHTTREDEMRVLREKIDNLITREEYNKTLLDLSEKVATKDDLQLINWKLDKLLRKRINVMPAKPTSFPLSSVEEVVAFENITDEEYEAAIDYFAFLGGRSVHEAVIFCMKESISDLTIRHYSAWGERGNRPLFDTKIIKAIYDAIAVNFQPPPNRDDFFKEVSEGVRFGKQRIRNVNVGRAVVRTGIRTRNRQAADDNLKGDRREYEVQNEENEDDEQTDASEDTNEDTS</sequence>
<accession>A0A151II77</accession>
<keyword evidence="2" id="KW-0732">Signal</keyword>
<dbReference type="Proteomes" id="UP000078542">
    <property type="component" value="Unassembled WGS sequence"/>
</dbReference>
<evidence type="ECO:0000313" key="3">
    <source>
        <dbReference type="EMBL" id="KYN02251.1"/>
    </source>
</evidence>
<dbReference type="AlphaFoldDB" id="A0A151II77"/>
<feature type="compositionally biased region" description="Basic and acidic residues" evidence="1">
    <location>
        <begin position="276"/>
        <end position="290"/>
    </location>
</feature>
<evidence type="ECO:0000256" key="2">
    <source>
        <dbReference type="SAM" id="SignalP"/>
    </source>
</evidence>
<dbReference type="EMBL" id="KQ977510">
    <property type="protein sequence ID" value="KYN02251.1"/>
    <property type="molecule type" value="Genomic_DNA"/>
</dbReference>
<feature type="chain" id="PRO_5007582213" description="DUF4806 domain-containing protein" evidence="2">
    <location>
        <begin position="26"/>
        <end position="313"/>
    </location>
</feature>
<gene>
    <name evidence="3" type="ORF">ALC62_06931</name>
</gene>
<feature type="signal peptide" evidence="2">
    <location>
        <begin position="1"/>
        <end position="25"/>
    </location>
</feature>
<evidence type="ECO:0008006" key="5">
    <source>
        <dbReference type="Google" id="ProtNLM"/>
    </source>
</evidence>
<dbReference type="STRING" id="456900.A0A151II77"/>
<feature type="compositionally biased region" description="Acidic residues" evidence="1">
    <location>
        <begin position="291"/>
        <end position="313"/>
    </location>
</feature>